<dbReference type="GO" id="GO:0008115">
    <property type="term" value="F:sarcosine oxidase activity"/>
    <property type="evidence" value="ECO:0007669"/>
    <property type="project" value="TreeGrafter"/>
</dbReference>
<dbReference type="Gene3D" id="3.30.9.10">
    <property type="entry name" value="D-Amino Acid Oxidase, subunit A, domain 2"/>
    <property type="match status" value="1"/>
</dbReference>
<keyword evidence="7" id="KW-1185">Reference proteome</keyword>
<dbReference type="GO" id="GO:0050660">
    <property type="term" value="F:flavin adenine dinucleotide binding"/>
    <property type="evidence" value="ECO:0007669"/>
    <property type="project" value="InterPro"/>
</dbReference>
<dbReference type="OrthoDB" id="571248at2"/>
<evidence type="ECO:0000256" key="3">
    <source>
        <dbReference type="ARBA" id="ARBA00022827"/>
    </source>
</evidence>
<dbReference type="SUPFAM" id="SSF51905">
    <property type="entry name" value="FAD/NAD(P)-binding domain"/>
    <property type="match status" value="1"/>
</dbReference>
<keyword evidence="2" id="KW-0285">Flavoprotein</keyword>
<evidence type="ECO:0000256" key="4">
    <source>
        <dbReference type="ARBA" id="ARBA00023002"/>
    </source>
</evidence>
<dbReference type="PANTHER" id="PTHR10961:SF7">
    <property type="entry name" value="FAD DEPENDENT OXIDOREDUCTASE DOMAIN-CONTAINING PROTEIN"/>
    <property type="match status" value="1"/>
</dbReference>
<keyword evidence="3" id="KW-0274">FAD</keyword>
<dbReference type="AlphaFoldDB" id="A0A3P1BN15"/>
<protein>
    <submittedName>
        <fullName evidence="6">N-methyl-L-tryptophan oxidase</fullName>
    </submittedName>
</protein>
<dbReference type="InterPro" id="IPR045170">
    <property type="entry name" value="MTOX"/>
</dbReference>
<sequence length="399" mass="44255">MTSQLIGVEHRKTATSKTAPHYDVIVVGVGSMGSAACWFLAKRGYKVLGLEKFTTPHEQGSHTGQSRLVRKSYFEHPDYVPLLARAYQNWRLLEAEMTSTFYQPTGILYAGKPDHETMSGLKQSAAMYQIPLKKIPPSEAGSQYPLFRFPSDFEVILEADAGFVSPENTIIAYSQDAIKKGATILTNSAIDTWKVEAGRVEVKTDSTTYTSDKLIITAGAWTSQLIPALPTSLTVTRQVVAWLDVEDQTAFALGDFPCWLVEDPELGTFYGFPVLPSSEYPGPTGLKLAHHFPGEKTNPDFADRSIQEKDAEALRHFVKNYIPAAGHTFRAFKSCLYTNSVDRNFIIDQLPGYDNRVTVACGFSGHGFKFVPVVGEILADLAMKGRTDLPIHFLRLNRF</sequence>
<dbReference type="InterPro" id="IPR036188">
    <property type="entry name" value="FAD/NAD-bd_sf"/>
</dbReference>
<dbReference type="Pfam" id="PF01266">
    <property type="entry name" value="DAO"/>
    <property type="match status" value="1"/>
</dbReference>
<proteinExistence type="predicted"/>
<gene>
    <name evidence="6" type="ORF">EHT25_18565</name>
</gene>
<evidence type="ECO:0000256" key="1">
    <source>
        <dbReference type="ARBA" id="ARBA00001974"/>
    </source>
</evidence>
<dbReference type="EMBL" id="RQJO01000009">
    <property type="protein sequence ID" value="RRB02461.1"/>
    <property type="molecule type" value="Genomic_DNA"/>
</dbReference>
<dbReference type="InterPro" id="IPR006076">
    <property type="entry name" value="FAD-dep_OxRdtase"/>
</dbReference>
<comment type="caution">
    <text evidence="6">The sequence shown here is derived from an EMBL/GenBank/DDBJ whole genome shotgun (WGS) entry which is preliminary data.</text>
</comment>
<dbReference type="Proteomes" id="UP000271925">
    <property type="component" value="Unassembled WGS sequence"/>
</dbReference>
<dbReference type="PANTHER" id="PTHR10961">
    <property type="entry name" value="PEROXISOMAL SARCOSINE OXIDASE"/>
    <property type="match status" value="1"/>
</dbReference>
<evidence type="ECO:0000256" key="2">
    <source>
        <dbReference type="ARBA" id="ARBA00022630"/>
    </source>
</evidence>
<keyword evidence="4" id="KW-0560">Oxidoreductase</keyword>
<comment type="cofactor">
    <cofactor evidence="1">
        <name>FAD</name>
        <dbReference type="ChEBI" id="CHEBI:57692"/>
    </cofactor>
</comment>
<reference evidence="6 7" key="1">
    <citation type="submission" date="2018-11" db="EMBL/GenBank/DDBJ databases">
        <authorList>
            <person name="Zhou Z."/>
            <person name="Wang G."/>
        </authorList>
    </citation>
    <scope>NUCLEOTIDE SEQUENCE [LARGE SCALE GENOMIC DNA]</scope>
    <source>
        <strain evidence="6 7">KCTC52004</strain>
    </source>
</reference>
<dbReference type="NCBIfam" id="NF008425">
    <property type="entry name" value="PRK11259.1"/>
    <property type="match status" value="1"/>
</dbReference>
<evidence type="ECO:0000259" key="5">
    <source>
        <dbReference type="Pfam" id="PF01266"/>
    </source>
</evidence>
<feature type="domain" description="FAD dependent oxidoreductase" evidence="5">
    <location>
        <begin position="23"/>
        <end position="381"/>
    </location>
</feature>
<accession>A0A3P1BN15</accession>
<evidence type="ECO:0000313" key="7">
    <source>
        <dbReference type="Proteomes" id="UP000271925"/>
    </source>
</evidence>
<evidence type="ECO:0000313" key="6">
    <source>
        <dbReference type="EMBL" id="RRB02461.1"/>
    </source>
</evidence>
<name>A0A3P1BN15_9BACT</name>
<dbReference type="SUPFAM" id="SSF54373">
    <property type="entry name" value="FAD-linked reductases, C-terminal domain"/>
    <property type="match status" value="1"/>
</dbReference>
<dbReference type="Gene3D" id="3.50.50.60">
    <property type="entry name" value="FAD/NAD(P)-binding domain"/>
    <property type="match status" value="1"/>
</dbReference>
<organism evidence="6 7">
    <name type="scientific">Larkinella rosea</name>
    <dbReference type="NCBI Taxonomy" id="2025312"/>
    <lineage>
        <taxon>Bacteria</taxon>
        <taxon>Pseudomonadati</taxon>
        <taxon>Bacteroidota</taxon>
        <taxon>Cytophagia</taxon>
        <taxon>Cytophagales</taxon>
        <taxon>Spirosomataceae</taxon>
        <taxon>Larkinella</taxon>
    </lineage>
</organism>